<feature type="region of interest" description="Disordered" evidence="1">
    <location>
        <begin position="359"/>
        <end position="411"/>
    </location>
</feature>
<name>A0A2V0P8I7_9CHLO</name>
<proteinExistence type="predicted"/>
<feature type="chain" id="PRO_5016068739" description="Methyltransferase type 11 domain-containing protein" evidence="2">
    <location>
        <begin position="25"/>
        <end position="677"/>
    </location>
</feature>
<evidence type="ECO:0000256" key="2">
    <source>
        <dbReference type="SAM" id="SignalP"/>
    </source>
</evidence>
<feature type="compositionally biased region" description="Basic residues" evidence="1">
    <location>
        <begin position="395"/>
        <end position="404"/>
    </location>
</feature>
<dbReference type="InParanoid" id="A0A2V0P8I7"/>
<dbReference type="EMBL" id="BDRX01000071">
    <property type="protein sequence ID" value="GBF95879.1"/>
    <property type="molecule type" value="Genomic_DNA"/>
</dbReference>
<evidence type="ECO:0000313" key="4">
    <source>
        <dbReference type="Proteomes" id="UP000247498"/>
    </source>
</evidence>
<feature type="region of interest" description="Disordered" evidence="1">
    <location>
        <begin position="125"/>
        <end position="172"/>
    </location>
</feature>
<protein>
    <recommendedName>
        <fullName evidence="5">Methyltransferase type 11 domain-containing protein</fullName>
    </recommendedName>
</protein>
<dbReference type="Proteomes" id="UP000247498">
    <property type="component" value="Unassembled WGS sequence"/>
</dbReference>
<dbReference type="OrthoDB" id="10607287at2759"/>
<keyword evidence="4" id="KW-1185">Reference proteome</keyword>
<gene>
    <name evidence="3" type="ORF">Rsub_08470</name>
</gene>
<feature type="compositionally biased region" description="Gly residues" evidence="1">
    <location>
        <begin position="613"/>
        <end position="647"/>
    </location>
</feature>
<feature type="signal peptide" evidence="2">
    <location>
        <begin position="1"/>
        <end position="24"/>
    </location>
</feature>
<feature type="compositionally biased region" description="Low complexity" evidence="1">
    <location>
        <begin position="140"/>
        <end position="157"/>
    </location>
</feature>
<accession>A0A2V0P8I7</accession>
<evidence type="ECO:0000313" key="3">
    <source>
        <dbReference type="EMBL" id="GBF95879.1"/>
    </source>
</evidence>
<organism evidence="3 4">
    <name type="scientific">Raphidocelis subcapitata</name>
    <dbReference type="NCBI Taxonomy" id="307507"/>
    <lineage>
        <taxon>Eukaryota</taxon>
        <taxon>Viridiplantae</taxon>
        <taxon>Chlorophyta</taxon>
        <taxon>core chlorophytes</taxon>
        <taxon>Chlorophyceae</taxon>
        <taxon>CS clade</taxon>
        <taxon>Sphaeropleales</taxon>
        <taxon>Selenastraceae</taxon>
        <taxon>Raphidocelis</taxon>
    </lineage>
</organism>
<feature type="compositionally biased region" description="Gly residues" evidence="1">
    <location>
        <begin position="377"/>
        <end position="390"/>
    </location>
</feature>
<sequence>MEGGVPWPGVFLAVLAALLAAADATEPPYNSSGLLRDDLHVERAFANWPLQVSLAARIAAAPGIVVAMQCDWELWRHRALDVAGRRPVLCLSRHCGPLRMQHAALRLHRPAWIFHCLHAPGEYGTPPAGGPAQPAPPAPAAAAAAAAGPAEAGQTSGQRGGAASGGPAAAPKQVLSGLSNEEVEALAANATLLVVGMPSGGAKLQPPAMASMAAAMPRLLQIAVVVASQRGGHLAQLAAIEAPRRRAKVLYNPQNRYYSAAADDGIFQAAFWEAESAKALRTASGGAAAAPGAAAAGYQAATAPLQQAVGAALERLGARAFVHAYCGAQSWLPPVVARLAAGEAGRAKLAELQRAGGGGAGGGLPGAESANLNADRAGGGGAKWAGGGPGSAQQQRRRGQRRRQAGPGRFHYLGLDSACDQVQARRRELGAGDHLTRPRPRARPRVAAPPPAAANVSWRFECVDAAHEGLPRGADVVATHDTLEHLPIESAFVFLSAVRASGARYLLLGGFDGGAEPNREPRPGLSGYYALDPSRPPFNLRPPPISVFEEAAAAAPRGGARARPGDGGMAGRAEAELLEARAAGRRVVRLYDARELVWDDGLFDLFNYTRGSGSGREGGGGGGGGGGGSSGGGSGSSCSSGGGGAGSCGAARGGRAAAAPAAPAPRHKVPSAQLPPT</sequence>
<comment type="caution">
    <text evidence="3">The sequence shown here is derived from an EMBL/GenBank/DDBJ whole genome shotgun (WGS) entry which is preliminary data.</text>
</comment>
<reference evidence="3 4" key="1">
    <citation type="journal article" date="2018" name="Sci. Rep.">
        <title>Raphidocelis subcapitata (=Pseudokirchneriella subcapitata) provides an insight into genome evolution and environmental adaptations in the Sphaeropleales.</title>
        <authorList>
            <person name="Suzuki S."/>
            <person name="Yamaguchi H."/>
            <person name="Nakajima N."/>
            <person name="Kawachi M."/>
        </authorList>
    </citation>
    <scope>NUCLEOTIDE SEQUENCE [LARGE SCALE GENOMIC DNA]</scope>
    <source>
        <strain evidence="3 4">NIES-35</strain>
    </source>
</reference>
<feature type="compositionally biased region" description="Low complexity" evidence="1">
    <location>
        <begin position="648"/>
        <end position="661"/>
    </location>
</feature>
<keyword evidence="2" id="KW-0732">Signal</keyword>
<feature type="region of interest" description="Disordered" evidence="1">
    <location>
        <begin position="613"/>
        <end position="677"/>
    </location>
</feature>
<evidence type="ECO:0000256" key="1">
    <source>
        <dbReference type="SAM" id="MobiDB-lite"/>
    </source>
</evidence>
<dbReference type="AlphaFoldDB" id="A0A2V0P8I7"/>
<evidence type="ECO:0008006" key="5">
    <source>
        <dbReference type="Google" id="ProtNLM"/>
    </source>
</evidence>